<keyword evidence="1" id="KW-0479">Metal-binding</keyword>
<evidence type="ECO:0000256" key="3">
    <source>
        <dbReference type="ARBA" id="ARBA00022771"/>
    </source>
</evidence>
<protein>
    <recommendedName>
        <fullName evidence="6">Phorbol-ester/DAG-type domain-containing protein</fullName>
    </recommendedName>
</protein>
<sequence length="555" mass="63846">MPDDKKMLCLLFDDNNLEFGYLLGFSIWLPAIVLVYCLLKFLLQLLTHHPQNISRPMEGDTEIAKKKTSDASQAEDLLDEAKKHSSVNDRIDLQAVVYRFRQRQKKIQREITREEETGSKLIVKEDESCVSKVPRRLCDGDLDHFSHRHPMLRFHLRGTEDIRCNMCAILISGVAYGCDHCHYFLHEVCSNIPKRIRHDFHPMHSLTLLPFPSFDLWHSKVESEFRCVACGYDDSYPHHSLFSFYYHCDLCKFDLHLECASVSTTLIHKVKYPLDLFTFFPLESEGAALFCGICNQVMNRESSWLFYNRGFDYICHFECAAEEELGLVGDHSFLSEVQKSLVLQKGCPDQQPKLGQLGEVTHFSHRHPLKAIKQTNEASSIMSTCSICSNKASSGYICQRCNYFIDETCFPLPRKIQHHFHPNHPLILTSYTDHPKFKCPACTQEVGAAYHCSACKFSLHRSCAGAPMTLTLGTNKKVSYKLLYSYPYDNEMAEIKCSDCSSELNSKQSFLYYNFDLDEVLHVQCALHREANTYGTKFLLASERLKSIKIEEDHS</sequence>
<organism evidence="7 8">
    <name type="scientific">Anisodus acutangulus</name>
    <dbReference type="NCBI Taxonomy" id="402998"/>
    <lineage>
        <taxon>Eukaryota</taxon>
        <taxon>Viridiplantae</taxon>
        <taxon>Streptophyta</taxon>
        <taxon>Embryophyta</taxon>
        <taxon>Tracheophyta</taxon>
        <taxon>Spermatophyta</taxon>
        <taxon>Magnoliopsida</taxon>
        <taxon>eudicotyledons</taxon>
        <taxon>Gunneridae</taxon>
        <taxon>Pentapetalae</taxon>
        <taxon>asterids</taxon>
        <taxon>lamiids</taxon>
        <taxon>Solanales</taxon>
        <taxon>Solanaceae</taxon>
        <taxon>Solanoideae</taxon>
        <taxon>Hyoscyameae</taxon>
        <taxon>Anisodus</taxon>
    </lineage>
</organism>
<dbReference type="OrthoDB" id="1055850at2759"/>
<dbReference type="InterPro" id="IPR004146">
    <property type="entry name" value="DC1"/>
</dbReference>
<dbReference type="Pfam" id="PF03107">
    <property type="entry name" value="C1_2"/>
    <property type="match status" value="4"/>
</dbReference>
<keyword evidence="2" id="KW-0677">Repeat</keyword>
<evidence type="ECO:0000256" key="1">
    <source>
        <dbReference type="ARBA" id="ARBA00022723"/>
    </source>
</evidence>
<evidence type="ECO:0000256" key="4">
    <source>
        <dbReference type="ARBA" id="ARBA00022833"/>
    </source>
</evidence>
<evidence type="ECO:0000313" key="8">
    <source>
        <dbReference type="Proteomes" id="UP001152561"/>
    </source>
</evidence>
<keyword evidence="3" id="KW-0863">Zinc-finger</keyword>
<proteinExistence type="predicted"/>
<dbReference type="InterPro" id="IPR046349">
    <property type="entry name" value="C1-like_sf"/>
</dbReference>
<evidence type="ECO:0000259" key="6">
    <source>
        <dbReference type="PROSITE" id="PS50081"/>
    </source>
</evidence>
<dbReference type="EMBL" id="JAJAGQ010000019">
    <property type="protein sequence ID" value="KAJ8533619.1"/>
    <property type="molecule type" value="Genomic_DNA"/>
</dbReference>
<dbReference type="AlphaFoldDB" id="A0A9Q1LBP7"/>
<dbReference type="PANTHER" id="PTHR46288:SF8">
    <property type="entry name" value="ZINC FINGER PHD-TYPE DOMAIN-CONTAINING PROTEIN"/>
    <property type="match status" value="1"/>
</dbReference>
<keyword evidence="8" id="KW-1185">Reference proteome</keyword>
<gene>
    <name evidence="7" type="ORF">K7X08_006943</name>
</gene>
<evidence type="ECO:0000256" key="2">
    <source>
        <dbReference type="ARBA" id="ARBA00022737"/>
    </source>
</evidence>
<feature type="domain" description="Phorbol-ester/DAG-type" evidence="6">
    <location>
        <begin position="423"/>
        <end position="471"/>
    </location>
</feature>
<feature type="transmembrane region" description="Helical" evidence="5">
    <location>
        <begin position="20"/>
        <end position="43"/>
    </location>
</feature>
<dbReference type="GO" id="GO:0008270">
    <property type="term" value="F:zinc ion binding"/>
    <property type="evidence" value="ECO:0007669"/>
    <property type="project" value="UniProtKB-KW"/>
</dbReference>
<dbReference type="PANTHER" id="PTHR46288">
    <property type="entry name" value="PHORBOL-ESTER/DAG-TYPE DOMAIN-CONTAINING PROTEIN"/>
    <property type="match status" value="1"/>
</dbReference>
<reference evidence="8" key="1">
    <citation type="journal article" date="2023" name="Proc. Natl. Acad. Sci. U.S.A.">
        <title>Genomic and structural basis for evolution of tropane alkaloid biosynthesis.</title>
        <authorList>
            <person name="Wanga Y.-J."/>
            <person name="Taina T."/>
            <person name="Yua J.-Y."/>
            <person name="Lia J."/>
            <person name="Xua B."/>
            <person name="Chenc J."/>
            <person name="D'Auriad J.C."/>
            <person name="Huanga J.-P."/>
            <person name="Huanga S.-X."/>
        </authorList>
    </citation>
    <scope>NUCLEOTIDE SEQUENCE [LARGE SCALE GENOMIC DNA]</scope>
    <source>
        <strain evidence="8">cv. KIB-2019</strain>
    </source>
</reference>
<evidence type="ECO:0000313" key="7">
    <source>
        <dbReference type="EMBL" id="KAJ8533619.1"/>
    </source>
</evidence>
<dbReference type="PROSITE" id="PS50081">
    <property type="entry name" value="ZF_DAG_PE_2"/>
    <property type="match status" value="1"/>
</dbReference>
<accession>A0A9Q1LBP7</accession>
<keyword evidence="5" id="KW-0812">Transmembrane</keyword>
<dbReference type="SMART" id="SM00249">
    <property type="entry name" value="PHD"/>
    <property type="match status" value="2"/>
</dbReference>
<comment type="caution">
    <text evidence="7">The sequence shown here is derived from an EMBL/GenBank/DDBJ whole genome shotgun (WGS) entry which is preliminary data.</text>
</comment>
<dbReference type="InterPro" id="IPR002219">
    <property type="entry name" value="PKC_DAG/PE"/>
</dbReference>
<dbReference type="SUPFAM" id="SSF57889">
    <property type="entry name" value="Cysteine-rich domain"/>
    <property type="match status" value="4"/>
</dbReference>
<keyword evidence="5" id="KW-0472">Membrane</keyword>
<dbReference type="InterPro" id="IPR001965">
    <property type="entry name" value="Znf_PHD"/>
</dbReference>
<name>A0A9Q1LBP7_9SOLA</name>
<dbReference type="Proteomes" id="UP001152561">
    <property type="component" value="Unassembled WGS sequence"/>
</dbReference>
<keyword evidence="5" id="KW-1133">Transmembrane helix</keyword>
<keyword evidence="4" id="KW-0862">Zinc</keyword>
<evidence type="ECO:0000256" key="5">
    <source>
        <dbReference type="SAM" id="Phobius"/>
    </source>
</evidence>